<reference evidence="3 4" key="1">
    <citation type="submission" date="2017-09" db="EMBL/GenBank/DDBJ databases">
        <title>Depth-based differentiation of microbial function through sediment-hosted aquifers and enrichment of novel symbionts in the deep terrestrial subsurface.</title>
        <authorList>
            <person name="Probst A.J."/>
            <person name="Ladd B."/>
            <person name="Jarett J.K."/>
            <person name="Geller-Mcgrath D.E."/>
            <person name="Sieber C.M."/>
            <person name="Emerson J.B."/>
            <person name="Anantharaman K."/>
            <person name="Thomas B.C."/>
            <person name="Malmstrom R."/>
            <person name="Stieglmeier M."/>
            <person name="Klingl A."/>
            <person name="Woyke T."/>
            <person name="Ryan C.M."/>
            <person name="Banfield J.F."/>
        </authorList>
    </citation>
    <scope>NUCLEOTIDE SEQUENCE [LARGE SCALE GENOMIC DNA]</scope>
    <source>
        <strain evidence="3">CG17_big_fil_post_rev_8_21_14_2_50_48_46</strain>
    </source>
</reference>
<keyword evidence="2" id="KW-0732">Signal</keyword>
<dbReference type="EMBL" id="PFFQ01000034">
    <property type="protein sequence ID" value="PIW16869.1"/>
    <property type="molecule type" value="Genomic_DNA"/>
</dbReference>
<evidence type="ECO:0000313" key="3">
    <source>
        <dbReference type="EMBL" id="PIW16869.1"/>
    </source>
</evidence>
<proteinExistence type="predicted"/>
<evidence type="ECO:0000256" key="1">
    <source>
        <dbReference type="SAM" id="MobiDB-lite"/>
    </source>
</evidence>
<feature type="compositionally biased region" description="Basic and acidic residues" evidence="1">
    <location>
        <begin position="179"/>
        <end position="196"/>
    </location>
</feature>
<dbReference type="Proteomes" id="UP000231019">
    <property type="component" value="Unassembled WGS sequence"/>
</dbReference>
<feature type="region of interest" description="Disordered" evidence="1">
    <location>
        <begin position="179"/>
        <end position="207"/>
    </location>
</feature>
<evidence type="ECO:0008006" key="5">
    <source>
        <dbReference type="Google" id="ProtNLM"/>
    </source>
</evidence>
<dbReference type="PROSITE" id="PS51257">
    <property type="entry name" value="PROKAR_LIPOPROTEIN"/>
    <property type="match status" value="1"/>
</dbReference>
<organism evidence="3 4">
    <name type="scientific">bacterium (Candidatus Blackallbacteria) CG17_big_fil_post_rev_8_21_14_2_50_48_46</name>
    <dbReference type="NCBI Taxonomy" id="2014261"/>
    <lineage>
        <taxon>Bacteria</taxon>
        <taxon>Candidatus Blackallbacteria</taxon>
    </lineage>
</organism>
<sequence>MLKTLHRLFFLLAASLSLSACQQFQEDLGLLDLPNFQTVLFDLNCGEFGFYTFKSIELCGGGKDSFGFLYEEDKVVKVILDPTEGDHTLLYTPTYSIAFHSDYLKEGQILNKSQALASCSRFRKEYGNDPIYYTEYASEFELKIIKHKGEQTHHILGDSTQWELEWKLNCPQLQMKAQGKDQIDISRDPIPKRWKEASTAGLPPAPN</sequence>
<feature type="signal peptide" evidence="2">
    <location>
        <begin position="1"/>
        <end position="20"/>
    </location>
</feature>
<feature type="chain" id="PRO_5014747097" description="Lipoprotein" evidence="2">
    <location>
        <begin position="21"/>
        <end position="207"/>
    </location>
</feature>
<evidence type="ECO:0000256" key="2">
    <source>
        <dbReference type="SAM" id="SignalP"/>
    </source>
</evidence>
<gene>
    <name evidence="3" type="ORF">COW36_11340</name>
</gene>
<name>A0A2M7G4P7_9BACT</name>
<evidence type="ECO:0000313" key="4">
    <source>
        <dbReference type="Proteomes" id="UP000231019"/>
    </source>
</evidence>
<protein>
    <recommendedName>
        <fullName evidence="5">Lipoprotein</fullName>
    </recommendedName>
</protein>
<comment type="caution">
    <text evidence="3">The sequence shown here is derived from an EMBL/GenBank/DDBJ whole genome shotgun (WGS) entry which is preliminary data.</text>
</comment>
<dbReference type="AlphaFoldDB" id="A0A2M7G4P7"/>
<accession>A0A2M7G4P7</accession>